<protein>
    <recommendedName>
        <fullName evidence="3">F-box domain-containing protein</fullName>
    </recommendedName>
</protein>
<organism evidence="1 2">
    <name type="scientific">Marasmius oreades</name>
    <name type="common">fairy-ring Marasmius</name>
    <dbReference type="NCBI Taxonomy" id="181124"/>
    <lineage>
        <taxon>Eukaryota</taxon>
        <taxon>Fungi</taxon>
        <taxon>Dikarya</taxon>
        <taxon>Basidiomycota</taxon>
        <taxon>Agaricomycotina</taxon>
        <taxon>Agaricomycetes</taxon>
        <taxon>Agaricomycetidae</taxon>
        <taxon>Agaricales</taxon>
        <taxon>Marasmiineae</taxon>
        <taxon>Marasmiaceae</taxon>
        <taxon>Marasmius</taxon>
    </lineage>
</organism>
<keyword evidence="2" id="KW-1185">Reference proteome</keyword>
<name>A0A9P7RU16_9AGAR</name>
<evidence type="ECO:0000313" key="2">
    <source>
        <dbReference type="Proteomes" id="UP001049176"/>
    </source>
</evidence>
<dbReference type="RefSeq" id="XP_043005508.1">
    <property type="nucleotide sequence ID" value="XM_043155726.1"/>
</dbReference>
<dbReference type="KEGG" id="more:E1B28_010748"/>
<dbReference type="AlphaFoldDB" id="A0A9P7RU16"/>
<dbReference type="Proteomes" id="UP001049176">
    <property type="component" value="Chromosome 7"/>
</dbReference>
<accession>A0A9P7RU16</accession>
<sequence length="466" mass="51700">MVHRGAAAKGGSGMWSLQGWNSLLRSVFESVVFERSGLRTTGDAFFVFLLLGPGFNFKTRLFPSILSWTSRLECISGNSLGLRTPLICLYRFRLAQRLEALAAVPQVTGVLSELYKLFFGEQRHPFELADPQPCFIAKLSPELLSEIFVLYCQGKLSSASVIASVCTQWRDLIIDESRLWVSKMSVDVDDLNDLCATADIHSPSVLLSTALRRWEGFKLDFRFAVTHSRELRKRELGMSLFSALLDHGRRWRSVSLIVDPPASDSLKPFTFQSAGSKEDSQAGLVYMLVITVSDTPNLTSLSVATYPHHCNLLRESPNAFSRLTHFEAQRCALSSFVVILSAARASLVSCSVTAFVAVVNVPFLPAEAFTLPNLEALTLPYPNSQSLFYIPLLTSFFAPQLKKMTFCGHFSRVGGEMEVIKRLIMKSGCRVEKLQLPPGASMADLEFARSELAGILSITLTDPDYR</sequence>
<dbReference type="EMBL" id="CM032187">
    <property type="protein sequence ID" value="KAG7089038.1"/>
    <property type="molecule type" value="Genomic_DNA"/>
</dbReference>
<dbReference type="OrthoDB" id="2921349at2759"/>
<evidence type="ECO:0000313" key="1">
    <source>
        <dbReference type="EMBL" id="KAG7089038.1"/>
    </source>
</evidence>
<dbReference type="GeneID" id="66079823"/>
<proteinExistence type="predicted"/>
<reference evidence="1" key="1">
    <citation type="journal article" date="2021" name="Genome Biol. Evol.">
        <title>The assembled and annotated genome of the fairy-ring fungus Marasmius oreades.</title>
        <authorList>
            <person name="Hiltunen M."/>
            <person name="Ament-Velasquez S.L."/>
            <person name="Johannesson H."/>
        </authorList>
    </citation>
    <scope>NUCLEOTIDE SEQUENCE</scope>
    <source>
        <strain evidence="1">03SP1</strain>
    </source>
</reference>
<gene>
    <name evidence="1" type="ORF">E1B28_010748</name>
</gene>
<comment type="caution">
    <text evidence="1">The sequence shown here is derived from an EMBL/GenBank/DDBJ whole genome shotgun (WGS) entry which is preliminary data.</text>
</comment>
<evidence type="ECO:0008006" key="3">
    <source>
        <dbReference type="Google" id="ProtNLM"/>
    </source>
</evidence>